<reference evidence="2" key="1">
    <citation type="submission" date="2021-04" db="EMBL/GenBank/DDBJ databases">
        <authorList>
            <person name="Yoon J."/>
        </authorList>
    </citation>
    <scope>NUCLEOTIDE SEQUENCE</scope>
    <source>
        <strain evidence="2">KMU-90</strain>
    </source>
</reference>
<keyword evidence="3" id="KW-1185">Reference proteome</keyword>
<sequence length="82" mass="8913">MKEKIQFANSLFPSLRVLLSSLLTLILTCSGLLLSGLAVGVWIIPDRGMLPMLTLMNLALSVLLLIIGLCCLAFAYHRLRAG</sequence>
<feature type="transmembrane region" description="Helical" evidence="1">
    <location>
        <begin position="56"/>
        <end position="76"/>
    </location>
</feature>
<protein>
    <submittedName>
        <fullName evidence="2">Uncharacterized protein</fullName>
    </submittedName>
</protein>
<feature type="transmembrane region" description="Helical" evidence="1">
    <location>
        <begin position="21"/>
        <end position="44"/>
    </location>
</feature>
<dbReference type="AlphaFoldDB" id="A0A8J7WAX7"/>
<evidence type="ECO:0000313" key="3">
    <source>
        <dbReference type="Proteomes" id="UP000681356"/>
    </source>
</evidence>
<evidence type="ECO:0000313" key="2">
    <source>
        <dbReference type="EMBL" id="MBS0124205.1"/>
    </source>
</evidence>
<comment type="caution">
    <text evidence="2">The sequence shown here is derived from an EMBL/GenBank/DDBJ whole genome shotgun (WGS) entry which is preliminary data.</text>
</comment>
<keyword evidence="1" id="KW-1133">Transmembrane helix</keyword>
<organism evidence="2 3">
    <name type="scientific">Thetidibacter halocola</name>
    <dbReference type="NCBI Taxonomy" id="2827239"/>
    <lineage>
        <taxon>Bacteria</taxon>
        <taxon>Pseudomonadati</taxon>
        <taxon>Pseudomonadota</taxon>
        <taxon>Alphaproteobacteria</taxon>
        <taxon>Rhodobacterales</taxon>
        <taxon>Roseobacteraceae</taxon>
        <taxon>Thetidibacter</taxon>
    </lineage>
</organism>
<proteinExistence type="predicted"/>
<dbReference type="Proteomes" id="UP000681356">
    <property type="component" value="Unassembled WGS sequence"/>
</dbReference>
<keyword evidence="1" id="KW-0472">Membrane</keyword>
<accession>A0A8J7WAX7</accession>
<evidence type="ECO:0000256" key="1">
    <source>
        <dbReference type="SAM" id="Phobius"/>
    </source>
</evidence>
<gene>
    <name evidence="2" type="ORF">KB874_08655</name>
</gene>
<dbReference type="EMBL" id="JAGTUU010000003">
    <property type="protein sequence ID" value="MBS0124205.1"/>
    <property type="molecule type" value="Genomic_DNA"/>
</dbReference>
<keyword evidence="1" id="KW-0812">Transmembrane</keyword>
<dbReference type="RefSeq" id="WP_212536166.1">
    <property type="nucleotide sequence ID" value="NZ_JAGTUU010000003.1"/>
</dbReference>
<name>A0A8J7WAX7_9RHOB</name>